<dbReference type="AlphaFoldDB" id="A0A328XQM3"/>
<gene>
    <name evidence="1" type="ORF">BCL93_10680</name>
</gene>
<dbReference type="EMBL" id="QLSX01000006">
    <property type="protein sequence ID" value="RAR60875.1"/>
    <property type="molecule type" value="Genomic_DNA"/>
</dbReference>
<reference evidence="1 2" key="1">
    <citation type="submission" date="2018-06" db="EMBL/GenBank/DDBJ databases">
        <title>Comparative analysis of microorganisms from saline springs in Andes Mountain Range, Colombia.</title>
        <authorList>
            <person name="Rubin E."/>
        </authorList>
    </citation>
    <scope>NUCLEOTIDE SEQUENCE [LARGE SCALE GENOMIC DNA]</scope>
    <source>
        <strain evidence="1 2">USBA-857</strain>
    </source>
</reference>
<evidence type="ECO:0000313" key="2">
    <source>
        <dbReference type="Proteomes" id="UP000249700"/>
    </source>
</evidence>
<comment type="caution">
    <text evidence="1">The sequence shown here is derived from an EMBL/GenBank/DDBJ whole genome shotgun (WGS) entry which is preliminary data.</text>
</comment>
<evidence type="ECO:0000313" key="1">
    <source>
        <dbReference type="EMBL" id="RAR60875.1"/>
    </source>
</evidence>
<name>A0A328XQM3_9GAMM</name>
<proteinExistence type="predicted"/>
<accession>A0A328XQM3</accession>
<sequence length="99" mass="11069">MNGRQRPLAAFSLRRVDQSLELFLTQQFIGQRRIRVVERLIRKIVAGPVKPFGDGDLMLDQSGFFNRSKNRKLAGLPLLSGATPASLIDGQTDQNGHHE</sequence>
<protein>
    <submittedName>
        <fullName evidence="1">Uncharacterized protein</fullName>
    </submittedName>
</protein>
<organism evidence="1 2">
    <name type="scientific">Onishia taeanensis</name>
    <dbReference type="NCBI Taxonomy" id="284577"/>
    <lineage>
        <taxon>Bacteria</taxon>
        <taxon>Pseudomonadati</taxon>
        <taxon>Pseudomonadota</taxon>
        <taxon>Gammaproteobacteria</taxon>
        <taxon>Oceanospirillales</taxon>
        <taxon>Halomonadaceae</taxon>
        <taxon>Onishia</taxon>
    </lineage>
</organism>
<dbReference type="Proteomes" id="UP000249700">
    <property type="component" value="Unassembled WGS sequence"/>
</dbReference>